<keyword evidence="6" id="KW-0029">Amino-acid transport</keyword>
<dbReference type="GO" id="GO:0046872">
    <property type="term" value="F:metal ion binding"/>
    <property type="evidence" value="ECO:0007669"/>
    <property type="project" value="UniProtKB-KW"/>
</dbReference>
<dbReference type="PROSITE" id="PS00610">
    <property type="entry name" value="NA_NEUROTRAN_SYMP_1"/>
    <property type="match status" value="1"/>
</dbReference>
<evidence type="ECO:0000313" key="17">
    <source>
        <dbReference type="EMBL" id="AHH29249.1"/>
    </source>
</evidence>
<dbReference type="Pfam" id="PF00209">
    <property type="entry name" value="SNF"/>
    <property type="match status" value="1"/>
</dbReference>
<keyword evidence="14" id="KW-0479">Metal-binding</keyword>
<dbReference type="InterPro" id="IPR000175">
    <property type="entry name" value="Na/ntran_symport"/>
</dbReference>
<dbReference type="EMBL" id="KC713791">
    <property type="protein sequence ID" value="AHH29249.1"/>
    <property type="molecule type" value="mRNA"/>
</dbReference>
<keyword evidence="4 15" id="KW-0812">Transmembrane</keyword>
<feature type="binding site" evidence="14">
    <location>
        <position position="421"/>
    </location>
    <ligand>
        <name>Na(+)</name>
        <dbReference type="ChEBI" id="CHEBI:29101"/>
        <label>1</label>
    </ligand>
</feature>
<feature type="transmembrane region" description="Helical" evidence="16">
    <location>
        <begin position="516"/>
        <end position="536"/>
    </location>
</feature>
<feature type="transmembrane region" description="Helical" evidence="16">
    <location>
        <begin position="309"/>
        <end position="333"/>
    </location>
</feature>
<evidence type="ECO:0000256" key="8">
    <source>
        <dbReference type="ARBA" id="ARBA00023053"/>
    </source>
</evidence>
<evidence type="ECO:0000256" key="10">
    <source>
        <dbReference type="ARBA" id="ARBA00023136"/>
    </source>
</evidence>
<feature type="transmembrane region" description="Helical" evidence="16">
    <location>
        <begin position="441"/>
        <end position="462"/>
    </location>
</feature>
<dbReference type="OrthoDB" id="6581954at2759"/>
<feature type="transmembrane region" description="Helical" evidence="16">
    <location>
        <begin position="345"/>
        <end position="366"/>
    </location>
</feature>
<evidence type="ECO:0000256" key="13">
    <source>
        <dbReference type="ARBA" id="ARBA00037785"/>
    </source>
</evidence>
<evidence type="ECO:0000256" key="4">
    <source>
        <dbReference type="ARBA" id="ARBA00022692"/>
    </source>
</evidence>
<dbReference type="InterPro" id="IPR037272">
    <property type="entry name" value="SNS_sf"/>
</dbReference>
<dbReference type="PROSITE" id="PS50267">
    <property type="entry name" value="NA_NEUROTRAN_SYMP_3"/>
    <property type="match status" value="1"/>
</dbReference>
<keyword evidence="11" id="KW-0325">Glycoprotein</keyword>
<comment type="function">
    <text evidence="13">Unusual broad substrate spectrum amino acid:sodium cotransporter that promotes absorption of the D isomers of essential amino acids. Neutral amino acids are the preferred substrates, especially methionine and phenylalanine.</text>
</comment>
<dbReference type="AlphaFoldDB" id="X2D3Q6"/>
<comment type="similarity">
    <text evidence="2 15">Belongs to the sodium:neurotransmitter symporter (SNF) (TC 2.A.22) family.</text>
</comment>
<evidence type="ECO:0000256" key="16">
    <source>
        <dbReference type="SAM" id="Phobius"/>
    </source>
</evidence>
<evidence type="ECO:0000256" key="1">
    <source>
        <dbReference type="ARBA" id="ARBA00004141"/>
    </source>
</evidence>
<proteinExistence type="evidence at transcript level"/>
<name>X2D3Q6_LEPDE</name>
<evidence type="ECO:0000256" key="14">
    <source>
        <dbReference type="PIRSR" id="PIRSR600175-1"/>
    </source>
</evidence>
<keyword evidence="5 15" id="KW-0769">Symport</keyword>
<feature type="transmembrane region" description="Helical" evidence="16">
    <location>
        <begin position="404"/>
        <end position="429"/>
    </location>
</feature>
<feature type="binding site" evidence="14">
    <location>
        <position position="77"/>
    </location>
    <ligand>
        <name>Na(+)</name>
        <dbReference type="ChEBI" id="CHEBI:29101"/>
        <label>1</label>
    </ligand>
</feature>
<feature type="transmembrane region" description="Helical" evidence="16">
    <location>
        <begin position="474"/>
        <end position="496"/>
    </location>
</feature>
<feature type="binding site" evidence="14">
    <location>
        <position position="81"/>
    </location>
    <ligand>
        <name>Na(+)</name>
        <dbReference type="ChEBI" id="CHEBI:29101"/>
        <label>1</label>
    </ligand>
</feature>
<dbReference type="GO" id="GO:0005283">
    <property type="term" value="F:amino acid:sodium symporter activity"/>
    <property type="evidence" value="ECO:0007669"/>
    <property type="project" value="TreeGrafter"/>
</dbReference>
<evidence type="ECO:0000256" key="11">
    <source>
        <dbReference type="ARBA" id="ARBA00023180"/>
    </source>
</evidence>
<feature type="transmembrane region" description="Helical" evidence="16">
    <location>
        <begin position="95"/>
        <end position="115"/>
    </location>
</feature>
<dbReference type="GO" id="GO:0015179">
    <property type="term" value="F:L-amino acid transmembrane transporter activity"/>
    <property type="evidence" value="ECO:0007669"/>
    <property type="project" value="TreeGrafter"/>
</dbReference>
<evidence type="ECO:0000256" key="9">
    <source>
        <dbReference type="ARBA" id="ARBA00023065"/>
    </source>
</evidence>
<dbReference type="SUPFAM" id="SSF161070">
    <property type="entry name" value="SNF-like"/>
    <property type="match status" value="1"/>
</dbReference>
<evidence type="ECO:0000256" key="15">
    <source>
        <dbReference type="RuleBase" id="RU003732"/>
    </source>
</evidence>
<feature type="binding site" evidence="14">
    <location>
        <position position="319"/>
    </location>
    <ligand>
        <name>Na(+)</name>
        <dbReference type="ChEBI" id="CHEBI:29101"/>
        <label>1</label>
    </ligand>
</feature>
<evidence type="ECO:0000256" key="5">
    <source>
        <dbReference type="ARBA" id="ARBA00022847"/>
    </source>
</evidence>
<keyword evidence="3 15" id="KW-0813">Transport</keyword>
<dbReference type="CDD" id="cd10324">
    <property type="entry name" value="SLC6sbd"/>
    <property type="match status" value="1"/>
</dbReference>
<dbReference type="GO" id="GO:0005886">
    <property type="term" value="C:plasma membrane"/>
    <property type="evidence" value="ECO:0007669"/>
    <property type="project" value="TreeGrafter"/>
</dbReference>
<feature type="transmembrane region" description="Helical" evidence="16">
    <location>
        <begin position="556"/>
        <end position="575"/>
    </location>
</feature>
<feature type="transmembrane region" description="Helical" evidence="16">
    <location>
        <begin position="269"/>
        <end position="297"/>
    </location>
</feature>
<evidence type="ECO:0000256" key="2">
    <source>
        <dbReference type="ARBA" id="ARBA00006459"/>
    </source>
</evidence>
<feature type="binding site" evidence="14">
    <location>
        <position position="417"/>
    </location>
    <ligand>
        <name>Na(+)</name>
        <dbReference type="ChEBI" id="CHEBI:29101"/>
        <label>1</label>
    </ligand>
</feature>
<dbReference type="PANTHER" id="PTHR11616">
    <property type="entry name" value="SODIUM/CHLORIDE DEPENDENT TRANSPORTER"/>
    <property type="match status" value="1"/>
</dbReference>
<keyword evidence="12" id="KW-0739">Sodium transport</keyword>
<accession>X2D3Q6</accession>
<protein>
    <recommendedName>
        <fullName evidence="15">Transporter</fullName>
    </recommendedName>
</protein>
<evidence type="ECO:0000256" key="3">
    <source>
        <dbReference type="ARBA" id="ARBA00022448"/>
    </source>
</evidence>
<keyword evidence="7 16" id="KW-1133">Transmembrane helix</keyword>
<keyword evidence="9" id="KW-0406">Ion transport</keyword>
<evidence type="ECO:0000256" key="12">
    <source>
        <dbReference type="ARBA" id="ARBA00023201"/>
    </source>
</evidence>
<dbReference type="PANTHER" id="PTHR11616:SF321">
    <property type="entry name" value="SODIUM-DEPENDENT NUTRIENT AMINO ACID TRANSPORTER 1-RELATED"/>
    <property type="match status" value="1"/>
</dbReference>
<organism evidence="17">
    <name type="scientific">Leptinotarsa decemlineata</name>
    <name type="common">Colorado potato beetle</name>
    <name type="synonym">Doryphora decemlineata</name>
    <dbReference type="NCBI Taxonomy" id="7539"/>
    <lineage>
        <taxon>Eukaryota</taxon>
        <taxon>Metazoa</taxon>
        <taxon>Ecdysozoa</taxon>
        <taxon>Arthropoda</taxon>
        <taxon>Hexapoda</taxon>
        <taxon>Insecta</taxon>
        <taxon>Pterygota</taxon>
        <taxon>Neoptera</taxon>
        <taxon>Endopterygota</taxon>
        <taxon>Coleoptera</taxon>
        <taxon>Polyphaga</taxon>
        <taxon>Cucujiformia</taxon>
        <taxon>Chrysomeloidea</taxon>
        <taxon>Chrysomelidae</taxon>
        <taxon>Chrysomelinae</taxon>
        <taxon>Doryphorini</taxon>
        <taxon>Leptinotarsa</taxon>
    </lineage>
</organism>
<keyword evidence="8 14" id="KW-0915">Sodium</keyword>
<comment type="subcellular location">
    <subcellularLocation>
        <location evidence="1">Membrane</location>
        <topology evidence="1">Multi-pass membrane protein</topology>
    </subcellularLocation>
</comment>
<evidence type="ECO:0000256" key="7">
    <source>
        <dbReference type="ARBA" id="ARBA00022989"/>
    </source>
</evidence>
<dbReference type="PRINTS" id="PR00176">
    <property type="entry name" value="NANEUSMPORT"/>
</dbReference>
<keyword evidence="10 16" id="KW-0472">Membrane</keyword>
<dbReference type="PROSITE" id="PS00754">
    <property type="entry name" value="NA_NEUROTRAN_SYMP_2"/>
    <property type="match status" value="1"/>
</dbReference>
<dbReference type="GO" id="GO:0089718">
    <property type="term" value="P:amino acid import across plasma membrane"/>
    <property type="evidence" value="ECO:0007669"/>
    <property type="project" value="TreeGrafter"/>
</dbReference>
<evidence type="ECO:0000256" key="6">
    <source>
        <dbReference type="ARBA" id="ARBA00022970"/>
    </source>
</evidence>
<reference evidence="17" key="1">
    <citation type="submission" date="2013-03" db="EMBL/GenBank/DDBJ databases">
        <authorList>
            <person name="Fu K."/>
        </authorList>
    </citation>
    <scope>NUCLEOTIDE SEQUENCE</scope>
</reference>
<feature type="transmembrane region" description="Helical" evidence="16">
    <location>
        <begin position="146"/>
        <end position="168"/>
    </location>
</feature>
<sequence>MNKEQMNGNIEGNTKNEVEEITVYDNPSYMRDTNEVEIQQKAEKEIENDNAVKGVPQDRPQWGRSIEFLMSCVAMNVGLGNIWRFPFVAYENGGGAFVIPYLLVLTFFGRPMYYLEMCLGQFTSRGNVKMFESLAPILKGIGYGQLIGDFSVATYYCTLMAISLFYLIQSFTSDLPWTECRDEWKTNPFLQGKTCVSSKSVNVSNNISVCSSELYFRIEVLRESPDISEGLGIPDWRLALYLLASWIVTFLICSKGVKSSGKVSYFLALFPYIILFSLLIRATTLEGSVEGIAFFFLPQWEKLLEAKVWYAAITQCMFSLNIGFGTVTMCASYNSFRHNTYRDAIIVSILDTGTSMLAGTIIFGILGNLALKLNVDIDKVVTSGTGLAFISYPEAIARFESVPWVFAVLFFSMLFILGVGSLIALYGSASTVIMDSYPHLNISYVSFGTAVVGFIIGLVYITPGGQWIFTMVDFYAGTAIFFFMNTSEIIIIAWWYGIEDICKDIEFMLGRKTGIYWRMSWGLIIPVALLAVMVYFLSNLEPLRYADHIYPITVEAGGYALFAFGVLQPFFWFFIELCKRKRKERLYSEVLESMLSHESWGPKDMTENTAWREFKQEARMKRVSKRRNCLVDKLCVLIGY</sequence>